<dbReference type="EMBL" id="CAFBIY010000067">
    <property type="protein sequence ID" value="CAB4850941.1"/>
    <property type="molecule type" value="Genomic_DNA"/>
</dbReference>
<dbReference type="EMBL" id="CAESGF010000006">
    <property type="protein sequence ID" value="CAB4363586.1"/>
    <property type="molecule type" value="Genomic_DNA"/>
</dbReference>
<dbReference type="EMBL" id="CAFBOL010000008">
    <property type="protein sequence ID" value="CAB4977017.1"/>
    <property type="molecule type" value="Genomic_DNA"/>
</dbReference>
<dbReference type="InterPro" id="IPR008183">
    <property type="entry name" value="Aldose_1/G6P_1-epimerase"/>
</dbReference>
<dbReference type="EMBL" id="CAEZYF010000006">
    <property type="protein sequence ID" value="CAB4720404.1"/>
    <property type="molecule type" value="Genomic_DNA"/>
</dbReference>
<dbReference type="InterPro" id="IPR014718">
    <property type="entry name" value="GH-type_carb-bd"/>
</dbReference>
<organism evidence="2">
    <name type="scientific">freshwater metagenome</name>
    <dbReference type="NCBI Taxonomy" id="449393"/>
    <lineage>
        <taxon>unclassified sequences</taxon>
        <taxon>metagenomes</taxon>
        <taxon>ecological metagenomes</taxon>
    </lineage>
</organism>
<gene>
    <name evidence="2" type="ORF">UFOPK2656_01291</name>
    <name evidence="3" type="ORF">UFOPK3099_00521</name>
    <name evidence="4" type="ORF">UFOPK3267_01352</name>
    <name evidence="5" type="ORF">UFOPK3651_01324</name>
    <name evidence="6" type="ORF">UFOPK3931_00559</name>
    <name evidence="1" type="ORF">UFOPK4189_01364</name>
</gene>
<dbReference type="AlphaFoldDB" id="A0A6J6RKR9"/>
<evidence type="ECO:0000313" key="2">
    <source>
        <dbReference type="EMBL" id="CAB4720404.1"/>
    </source>
</evidence>
<proteinExistence type="predicted"/>
<name>A0A6J6RKR9_9ZZZZ</name>
<dbReference type="EMBL" id="CAFBMT010000006">
    <property type="protein sequence ID" value="CAB4928570.1"/>
    <property type="molecule type" value="Genomic_DNA"/>
</dbReference>
<evidence type="ECO:0000313" key="4">
    <source>
        <dbReference type="EMBL" id="CAB4850941.1"/>
    </source>
</evidence>
<dbReference type="GO" id="GO:0016853">
    <property type="term" value="F:isomerase activity"/>
    <property type="evidence" value="ECO:0007669"/>
    <property type="project" value="InterPro"/>
</dbReference>
<dbReference type="Gene3D" id="2.70.98.10">
    <property type="match status" value="1"/>
</dbReference>
<dbReference type="GO" id="GO:0030246">
    <property type="term" value="F:carbohydrate binding"/>
    <property type="evidence" value="ECO:0007669"/>
    <property type="project" value="InterPro"/>
</dbReference>
<protein>
    <submittedName>
        <fullName evidence="2">Unannotated protein</fullName>
    </submittedName>
</protein>
<accession>A0A6J6RKR9</accession>
<evidence type="ECO:0000313" key="5">
    <source>
        <dbReference type="EMBL" id="CAB4928570.1"/>
    </source>
</evidence>
<evidence type="ECO:0000313" key="1">
    <source>
        <dbReference type="EMBL" id="CAB4363586.1"/>
    </source>
</evidence>
<evidence type="ECO:0000313" key="3">
    <source>
        <dbReference type="EMBL" id="CAB4807708.1"/>
    </source>
</evidence>
<reference evidence="2" key="1">
    <citation type="submission" date="2020-05" db="EMBL/GenBank/DDBJ databases">
        <authorList>
            <person name="Chiriac C."/>
            <person name="Salcher M."/>
            <person name="Ghai R."/>
            <person name="Kavagutti S V."/>
        </authorList>
    </citation>
    <scope>NUCLEOTIDE SEQUENCE</scope>
</reference>
<evidence type="ECO:0000313" key="6">
    <source>
        <dbReference type="EMBL" id="CAB4977017.1"/>
    </source>
</evidence>
<dbReference type="EMBL" id="CAFAAV010000026">
    <property type="protein sequence ID" value="CAB4807708.1"/>
    <property type="molecule type" value="Genomic_DNA"/>
</dbReference>
<dbReference type="GO" id="GO:0005975">
    <property type="term" value="P:carbohydrate metabolic process"/>
    <property type="evidence" value="ECO:0007669"/>
    <property type="project" value="InterPro"/>
</dbReference>
<dbReference type="SUPFAM" id="SSF74650">
    <property type="entry name" value="Galactose mutarotase-like"/>
    <property type="match status" value="1"/>
</dbReference>
<dbReference type="Pfam" id="PF01263">
    <property type="entry name" value="Aldose_epim"/>
    <property type="match status" value="1"/>
</dbReference>
<sequence length="256" mass="28420">MIELAAGDARLTVHPEDGGRLGRLVVAGTSLLQHHPSRGQMGWGSFPMAPWAGRVRDGRFRFDGLNYRLPINLAPHAIHGTTFMAEWEVLDAGLDHCELQVALDWPFGGTAHQHIHLHERGLNCLLTVYANALPMPAVIGWHPCFVKPISADLEFTQMYRRDLDHIAVPVLIDPVPHPWDDCFTGPLAPLRLHYPGLTLTVSSDCDHWVVFDELDDALCVEPQSGPPDAFNIGGAARLEPGDLLQRRMSFQWATEP</sequence>
<dbReference type="InterPro" id="IPR011013">
    <property type="entry name" value="Gal_mutarotase_sf_dom"/>
</dbReference>